<sequence>MRTVLLCGLSLLSISTTLLYLQRAPFPTSFHPALSEHLSHHWQTLTQPIQFSWPLYSSSSAYPGATECPWDPFSAPGMIHWGSAPNDTRWVPFPQDLEAYKPDPRLARLDKLDSEWKGLTEREMEALGAGERLMLDMGTGGAEWATGRNVLLLGDSHDRNNVFNFCKEMKGKHTSWGGHTGGWCRVERLNFTIAYWFLYGITDSDYAWFADREKPPKTPESRFSEVFLPRMVADGMADWQPDMIMANSLFWDTDHLFDQYFAEFGIKRRSQEGLSFQEVRYHQQRVVALLRLLRAQFGPLVPMMYRSRHLRSSNDRGLMLRIAQLDQGWRAVGEAMGVRVFDWGSRLEGFTDFYDGKQHFPPGPVTWLFGDMLLHYLREAMDPERWWACL</sequence>
<feature type="signal peptide" evidence="1">
    <location>
        <begin position="1"/>
        <end position="19"/>
    </location>
</feature>
<evidence type="ECO:0000256" key="1">
    <source>
        <dbReference type="SAM" id="SignalP"/>
    </source>
</evidence>
<keyword evidence="3" id="KW-1185">Reference proteome</keyword>
<name>A0A165EVY4_9BASI</name>
<dbReference type="AlphaFoldDB" id="A0A165EVY4"/>
<keyword evidence="1" id="KW-0732">Signal</keyword>
<dbReference type="InParanoid" id="A0A165EVY4"/>
<accession>A0A165EVY4</accession>
<dbReference type="EMBL" id="KV423991">
    <property type="protein sequence ID" value="KZT55628.1"/>
    <property type="molecule type" value="Genomic_DNA"/>
</dbReference>
<organism evidence="2 3">
    <name type="scientific">Calocera cornea HHB12733</name>
    <dbReference type="NCBI Taxonomy" id="1353952"/>
    <lineage>
        <taxon>Eukaryota</taxon>
        <taxon>Fungi</taxon>
        <taxon>Dikarya</taxon>
        <taxon>Basidiomycota</taxon>
        <taxon>Agaricomycotina</taxon>
        <taxon>Dacrymycetes</taxon>
        <taxon>Dacrymycetales</taxon>
        <taxon>Dacrymycetaceae</taxon>
        <taxon>Calocera</taxon>
    </lineage>
</organism>
<evidence type="ECO:0000313" key="2">
    <source>
        <dbReference type="EMBL" id="KZT55628.1"/>
    </source>
</evidence>
<protein>
    <submittedName>
        <fullName evidence="2">Uncharacterized protein</fullName>
    </submittedName>
</protein>
<dbReference type="STRING" id="1353952.A0A165EVY4"/>
<gene>
    <name evidence="2" type="ORF">CALCODRAFT_498379</name>
</gene>
<reference evidence="2 3" key="1">
    <citation type="journal article" date="2016" name="Mol. Biol. Evol.">
        <title>Comparative Genomics of Early-Diverging Mushroom-Forming Fungi Provides Insights into the Origins of Lignocellulose Decay Capabilities.</title>
        <authorList>
            <person name="Nagy L.G."/>
            <person name="Riley R."/>
            <person name="Tritt A."/>
            <person name="Adam C."/>
            <person name="Daum C."/>
            <person name="Floudas D."/>
            <person name="Sun H."/>
            <person name="Yadav J.S."/>
            <person name="Pangilinan J."/>
            <person name="Larsson K.H."/>
            <person name="Matsuura K."/>
            <person name="Barry K."/>
            <person name="Labutti K."/>
            <person name="Kuo R."/>
            <person name="Ohm R.A."/>
            <person name="Bhattacharya S.S."/>
            <person name="Shirouzu T."/>
            <person name="Yoshinaga Y."/>
            <person name="Martin F.M."/>
            <person name="Grigoriev I.V."/>
            <person name="Hibbett D.S."/>
        </authorList>
    </citation>
    <scope>NUCLEOTIDE SEQUENCE [LARGE SCALE GENOMIC DNA]</scope>
    <source>
        <strain evidence="2 3">HHB12733</strain>
    </source>
</reference>
<evidence type="ECO:0000313" key="3">
    <source>
        <dbReference type="Proteomes" id="UP000076842"/>
    </source>
</evidence>
<dbReference type="OrthoDB" id="2588793at2759"/>
<dbReference type="Proteomes" id="UP000076842">
    <property type="component" value="Unassembled WGS sequence"/>
</dbReference>
<proteinExistence type="predicted"/>
<feature type="chain" id="PRO_5007857459" evidence="1">
    <location>
        <begin position="20"/>
        <end position="390"/>
    </location>
</feature>